<gene>
    <name evidence="5" type="ORF">KP509_31G007400</name>
</gene>
<feature type="region of interest" description="Disordered" evidence="4">
    <location>
        <begin position="477"/>
        <end position="520"/>
    </location>
</feature>
<feature type="region of interest" description="Disordered" evidence="4">
    <location>
        <begin position="966"/>
        <end position="986"/>
    </location>
</feature>
<dbReference type="Pfam" id="PF05911">
    <property type="entry name" value="FPP"/>
    <property type="match status" value="2"/>
</dbReference>
<dbReference type="EMBL" id="CM035436">
    <property type="protein sequence ID" value="KAH7288014.1"/>
    <property type="molecule type" value="Genomic_DNA"/>
</dbReference>
<feature type="region of interest" description="Disordered" evidence="4">
    <location>
        <begin position="1009"/>
        <end position="1028"/>
    </location>
</feature>
<evidence type="ECO:0008006" key="7">
    <source>
        <dbReference type="Google" id="ProtNLM"/>
    </source>
</evidence>
<evidence type="ECO:0000313" key="6">
    <source>
        <dbReference type="Proteomes" id="UP000825935"/>
    </source>
</evidence>
<feature type="compositionally biased region" description="Low complexity" evidence="4">
    <location>
        <begin position="918"/>
        <end position="931"/>
    </location>
</feature>
<accession>A0A8T2QWP3</accession>
<evidence type="ECO:0000313" key="5">
    <source>
        <dbReference type="EMBL" id="KAH7288014.1"/>
    </source>
</evidence>
<feature type="coiled-coil region" evidence="3">
    <location>
        <begin position="640"/>
        <end position="807"/>
    </location>
</feature>
<evidence type="ECO:0000256" key="3">
    <source>
        <dbReference type="SAM" id="Coils"/>
    </source>
</evidence>
<proteinExistence type="inferred from homology"/>
<dbReference type="InterPro" id="IPR008587">
    <property type="entry name" value="FPP_plant"/>
</dbReference>
<comment type="similarity">
    <text evidence="1">Belongs to the FPP family.</text>
</comment>
<reference evidence="5" key="1">
    <citation type="submission" date="2021-08" db="EMBL/GenBank/DDBJ databases">
        <title>WGS assembly of Ceratopteris richardii.</title>
        <authorList>
            <person name="Marchant D.B."/>
            <person name="Chen G."/>
            <person name="Jenkins J."/>
            <person name="Shu S."/>
            <person name="Leebens-Mack J."/>
            <person name="Grimwood J."/>
            <person name="Schmutz J."/>
            <person name="Soltis P."/>
            <person name="Soltis D."/>
            <person name="Chen Z.-H."/>
        </authorList>
    </citation>
    <scope>NUCLEOTIDE SEQUENCE</scope>
    <source>
        <strain evidence="5">Whitten #5841</strain>
        <tissue evidence="5">Leaf</tissue>
    </source>
</reference>
<comment type="caution">
    <text evidence="5">The sequence shown here is derived from an EMBL/GenBank/DDBJ whole genome shotgun (WGS) entry which is preliminary data.</text>
</comment>
<feature type="coiled-coil region" evidence="3">
    <location>
        <begin position="90"/>
        <end position="152"/>
    </location>
</feature>
<protein>
    <recommendedName>
        <fullName evidence="7">Filament-like plant protein</fullName>
    </recommendedName>
</protein>
<name>A0A8T2QWP3_CERRI</name>
<dbReference type="OMA" id="CLGHELT"/>
<dbReference type="PANTHER" id="PTHR31580">
    <property type="entry name" value="FILAMENT-LIKE PLANT PROTEIN 4"/>
    <property type="match status" value="1"/>
</dbReference>
<dbReference type="PANTHER" id="PTHR31580:SF4">
    <property type="entry name" value="FILAMENT-LIKE PLANT PROTEIN 6"/>
    <property type="match status" value="1"/>
</dbReference>
<dbReference type="Proteomes" id="UP000825935">
    <property type="component" value="Chromosome 31"/>
</dbReference>
<organism evidence="5 6">
    <name type="scientific">Ceratopteris richardii</name>
    <name type="common">Triangle waterfern</name>
    <dbReference type="NCBI Taxonomy" id="49495"/>
    <lineage>
        <taxon>Eukaryota</taxon>
        <taxon>Viridiplantae</taxon>
        <taxon>Streptophyta</taxon>
        <taxon>Embryophyta</taxon>
        <taxon>Tracheophyta</taxon>
        <taxon>Polypodiopsida</taxon>
        <taxon>Polypodiidae</taxon>
        <taxon>Polypodiales</taxon>
        <taxon>Pteridineae</taxon>
        <taxon>Pteridaceae</taxon>
        <taxon>Parkerioideae</taxon>
        <taxon>Ceratopteris</taxon>
    </lineage>
</organism>
<feature type="coiled-coil region" evidence="3">
    <location>
        <begin position="328"/>
        <end position="425"/>
    </location>
</feature>
<keyword evidence="2 3" id="KW-0175">Coiled coil</keyword>
<feature type="region of interest" description="Disordered" evidence="4">
    <location>
        <begin position="847"/>
        <end position="869"/>
    </location>
</feature>
<feature type="region of interest" description="Disordered" evidence="4">
    <location>
        <begin position="915"/>
        <end position="934"/>
    </location>
</feature>
<dbReference type="OrthoDB" id="1921655at2759"/>
<sequence>MMDRRSWPWRKKFTNYTSSSLNTSSSLSSTCSSLDEQREIVGVLSPSSTPTTSITEAYQEKPAPHMSVPEKKRHLSLLDSTKALEALTWRDQAEEKVKELTQRLEDADRHLSNKDGMLKQHAKVAEEAVAGWEKAEAEAGSLKQQLALSEEQKSHLEGRILELESSLNSCLKQSYQLQEQQQEVKETAERKLEEWDKERADMEQVQCDLRQRILESEAQCCAMAKSLEERAKAIIECQEAKLRAEMEAGLLKVKLDSQAKDMAAVSFELKVVSKELEIRNQENECCRKTADSAHKQHLEDVKKLSKLDAECRRLRSLLRKRLPGPSAVAQMKMELRKTEQTRRSLESAEVSANVHNSFFRSNDSDNLNSQIELREKIIAVEEEAQTLREALEKRTLELQQARLMYVKATAKHSAAEDQLESLEGTPKSVRSAQSTVLNSFTSFTKSTNAGFSERPEDEVSYAESWASALISELAEITKPNPTSDSGVDVIDSATEPSPKSSNKVHTDSAPMLKQGRDCSPSPQDYSTLKVLAGKDAELQSANLLCKDAIAKLSSVEIKLGNTWVSENPKSNVEESVNFVSEAHFMMSKLDKILDDMRIAVASVGDMTDDDTSDSGALLLILPKQVNDAATSTELDHPRSAEIQAKAMEELQMKISALEASKTELESQLCVSDEELNRAKCELDDARIQIEELKASGVSLTSKHAEILTEEKEKKREMQAQLEAKETEVRKLQSTVASLGVELSEQHKRNDEVISRCEELERKIQSHAERERNTMSSACRYEDESHARSRKERELAAAREKLAECEHTILMLGKQLTAFVAPSAALAYNCSKGYEDGSSCPRLNSSAHVAGESRAKPQQPHVDGNGVGFYSRPRRIHSDLSYRMDSANSVGIPGVTYSVADHLQMDDGVSSIYDSRTESAMSSPSSQYTSPSDKARVQQRNVAEGRLGAGVRTNLAKSMERVAPPAYNKRRDVGGSGGGNRGAGRAPVQHVMNTGCGGYGYGLAPGSGVDFGSGKGNKSFSRFFGRSKK</sequence>
<keyword evidence="6" id="KW-1185">Reference proteome</keyword>
<evidence type="ECO:0000256" key="4">
    <source>
        <dbReference type="SAM" id="MobiDB-lite"/>
    </source>
</evidence>
<evidence type="ECO:0000256" key="1">
    <source>
        <dbReference type="ARBA" id="ARBA00005921"/>
    </source>
</evidence>
<evidence type="ECO:0000256" key="2">
    <source>
        <dbReference type="ARBA" id="ARBA00023054"/>
    </source>
</evidence>
<dbReference type="AlphaFoldDB" id="A0A8T2QWP3"/>
<feature type="compositionally biased region" description="Polar residues" evidence="4">
    <location>
        <begin position="494"/>
        <end position="503"/>
    </location>
</feature>
<feature type="coiled-coil region" evidence="3">
    <location>
        <begin position="178"/>
        <end position="205"/>
    </location>
</feature>